<dbReference type="InterPro" id="IPR036942">
    <property type="entry name" value="Beta-barrel_TonB_sf"/>
</dbReference>
<dbReference type="SUPFAM" id="SSF56935">
    <property type="entry name" value="Porins"/>
    <property type="match status" value="1"/>
</dbReference>
<dbReference type="Gene3D" id="2.40.170.20">
    <property type="entry name" value="TonB-dependent receptor, beta-barrel domain"/>
    <property type="match status" value="1"/>
</dbReference>
<dbReference type="InterPro" id="IPR037066">
    <property type="entry name" value="Plug_dom_sf"/>
</dbReference>
<dbReference type="EMBL" id="FOPP01000002">
    <property type="protein sequence ID" value="SFG82266.1"/>
    <property type="molecule type" value="Genomic_DNA"/>
</dbReference>
<feature type="chain" id="PRO_5011761833" evidence="8">
    <location>
        <begin position="40"/>
        <end position="1036"/>
    </location>
</feature>
<evidence type="ECO:0000256" key="1">
    <source>
        <dbReference type="ARBA" id="ARBA00004571"/>
    </source>
</evidence>
<evidence type="ECO:0000256" key="7">
    <source>
        <dbReference type="PROSITE-ProRule" id="PRU01360"/>
    </source>
</evidence>
<dbReference type="RefSeq" id="WP_218155020.1">
    <property type="nucleotide sequence ID" value="NZ_FOPP01000002.1"/>
</dbReference>
<organism evidence="10 11">
    <name type="scientific">Pedobacter insulae</name>
    <dbReference type="NCBI Taxonomy" id="414048"/>
    <lineage>
        <taxon>Bacteria</taxon>
        <taxon>Pseudomonadati</taxon>
        <taxon>Bacteroidota</taxon>
        <taxon>Sphingobacteriia</taxon>
        <taxon>Sphingobacteriales</taxon>
        <taxon>Sphingobacteriaceae</taxon>
        <taxon>Pedobacter</taxon>
    </lineage>
</organism>
<dbReference type="PROSITE" id="PS52016">
    <property type="entry name" value="TONB_DEPENDENT_REC_3"/>
    <property type="match status" value="1"/>
</dbReference>
<dbReference type="InterPro" id="IPR008969">
    <property type="entry name" value="CarboxyPept-like_regulatory"/>
</dbReference>
<dbReference type="Proteomes" id="UP000199666">
    <property type="component" value="Unassembled WGS sequence"/>
</dbReference>
<feature type="domain" description="TonB-dependent receptor plug" evidence="9">
    <location>
        <begin position="154"/>
        <end position="264"/>
    </location>
</feature>
<keyword evidence="5 7" id="KW-0472">Membrane</keyword>
<evidence type="ECO:0000256" key="4">
    <source>
        <dbReference type="ARBA" id="ARBA00022692"/>
    </source>
</evidence>
<dbReference type="Gene3D" id="2.170.130.10">
    <property type="entry name" value="TonB-dependent receptor, plug domain"/>
    <property type="match status" value="1"/>
</dbReference>
<dbReference type="InterPro" id="IPR023996">
    <property type="entry name" value="TonB-dep_OMP_SusC/RagA"/>
</dbReference>
<keyword evidence="4 7" id="KW-0812">Transmembrane</keyword>
<evidence type="ECO:0000313" key="11">
    <source>
        <dbReference type="Proteomes" id="UP000199666"/>
    </source>
</evidence>
<sequence length="1036" mass="113095">MKKQLLLSNSSFLNFYRVFKAKQTILFAAVLMLSTSLHAAVENLVKETKVSKTTETLYIKDVVVKGTVKNDAGEALAGATVTVKGTNIRVATNAEGEFQINSPEGGTLVITYLGYVSQEINVGNKSLINVTLLVDSQQFQMNQVVIVGYGTQKRSDITGSVTSVPKERLSQLPVTNVLHAMEGAVAGIRISQSSSVPGSSAGVQVRGVNSINAGTAPLTVIDGVPFSNLGGSMNDLNPNDIESIEILKDASAVAVYGTRGSSGVILITTKRGKTGKPTIRYSTFAGPEYQNKTLTPLTPEQYVQQYTDFLAQKNQKPGAIPVPNAYEQENYTAGKTTNWLDEISQQGFIQDHNLSISGGGDKIKYFVSGAYQKQKGVLKGYQFGRASFRSNLDATITDWLTAGTSLFFADNNTDGGTVSYSSAMQMSPYGRLRDPNGNYTIFPMLSETYTRNPLLGLNADVLNRQKNLNGIFYAEVKPTFIPGLKYRVNANYAFLPSRAASYRGANTGDTDQGTAAISNTETNSWIIENILTYDKNWGKHHLDVTALYSGQEKKYFISSTTGKTFINDEVSYNNIGAAAVVTASSFYSREALVSQMARFNYSYDSKYLFTVTARRDGYSAFGSATNKYGTFPSVALGWNISKENFLKDVQQIDNIKLRASYGTSGNQAVGVYQTISTQGVTKYIFNGITATGLVSSSLLTSGVLGNAELNWESTTGSNFAVDFSILNNRISGTVEAYFTKTNDVLLRRQLPTITGFGSIFDNLGSVKNRGIEFTLNTVNIKKKDFTWSSNINFSTNRNEIVSLYGDGKDDIGNKWFIGKPLYAIYDYQLAGVWQVGEDASQVDPSATPGSLKFVDINGDKKITEADRVFQGTSLPKWTGGIINNFKYKEFGLSIFIQTAQGAKINNPLLNLQNYGGRVSFPQEVGYWTAANKNNTQPSLTYTNPKQYAYPVDQNYTRIKDITLSYTLTQKALDKLKLGSVTAFVSGRNIATFTDWVGLDPELSVNNNQSGLANAPLSYGIYPLVSTFVFGLNVTLR</sequence>
<dbReference type="GO" id="GO:0009279">
    <property type="term" value="C:cell outer membrane"/>
    <property type="evidence" value="ECO:0007669"/>
    <property type="project" value="UniProtKB-SubCell"/>
</dbReference>
<keyword evidence="6 7" id="KW-0998">Cell outer membrane</keyword>
<evidence type="ECO:0000313" key="10">
    <source>
        <dbReference type="EMBL" id="SFG82266.1"/>
    </source>
</evidence>
<dbReference type="Pfam" id="PF13715">
    <property type="entry name" value="CarbopepD_reg_2"/>
    <property type="match status" value="1"/>
</dbReference>
<dbReference type="InterPro" id="IPR039426">
    <property type="entry name" value="TonB-dep_rcpt-like"/>
</dbReference>
<reference evidence="10 11" key="1">
    <citation type="submission" date="2016-10" db="EMBL/GenBank/DDBJ databases">
        <authorList>
            <person name="de Groot N.N."/>
        </authorList>
    </citation>
    <scope>NUCLEOTIDE SEQUENCE [LARGE SCALE GENOMIC DNA]</scope>
    <source>
        <strain evidence="10 11">DSM 18684</strain>
    </source>
</reference>
<protein>
    <submittedName>
        <fullName evidence="10">TonB-linked outer membrane protein, SusC/RagA family</fullName>
    </submittedName>
</protein>
<dbReference type="InterPro" id="IPR023997">
    <property type="entry name" value="TonB-dep_OMP_SusC/RagA_CS"/>
</dbReference>
<gene>
    <name evidence="10" type="ORF">SAMN04489864_102417</name>
</gene>
<evidence type="ECO:0000256" key="5">
    <source>
        <dbReference type="ARBA" id="ARBA00023136"/>
    </source>
</evidence>
<dbReference type="NCBIfam" id="TIGR04056">
    <property type="entry name" value="OMP_RagA_SusC"/>
    <property type="match status" value="1"/>
</dbReference>
<feature type="signal peptide" evidence="8">
    <location>
        <begin position="1"/>
        <end position="39"/>
    </location>
</feature>
<dbReference type="SUPFAM" id="SSF49464">
    <property type="entry name" value="Carboxypeptidase regulatory domain-like"/>
    <property type="match status" value="1"/>
</dbReference>
<dbReference type="STRING" id="414048.SAMN04489864_102417"/>
<dbReference type="NCBIfam" id="TIGR04057">
    <property type="entry name" value="SusC_RagA_signa"/>
    <property type="match status" value="1"/>
</dbReference>
<dbReference type="Gene3D" id="2.60.40.1120">
    <property type="entry name" value="Carboxypeptidase-like, regulatory domain"/>
    <property type="match status" value="1"/>
</dbReference>
<keyword evidence="11" id="KW-1185">Reference proteome</keyword>
<dbReference type="AlphaFoldDB" id="A0A1I2V4S7"/>
<evidence type="ECO:0000256" key="2">
    <source>
        <dbReference type="ARBA" id="ARBA00022448"/>
    </source>
</evidence>
<dbReference type="Pfam" id="PF07715">
    <property type="entry name" value="Plug"/>
    <property type="match status" value="1"/>
</dbReference>
<proteinExistence type="inferred from homology"/>
<evidence type="ECO:0000259" key="9">
    <source>
        <dbReference type="Pfam" id="PF07715"/>
    </source>
</evidence>
<accession>A0A1I2V4S7</accession>
<comment type="subcellular location">
    <subcellularLocation>
        <location evidence="1 7">Cell outer membrane</location>
        <topology evidence="1 7">Multi-pass membrane protein</topology>
    </subcellularLocation>
</comment>
<evidence type="ECO:0000256" key="3">
    <source>
        <dbReference type="ARBA" id="ARBA00022452"/>
    </source>
</evidence>
<evidence type="ECO:0000256" key="6">
    <source>
        <dbReference type="ARBA" id="ARBA00023237"/>
    </source>
</evidence>
<keyword evidence="2 7" id="KW-0813">Transport</keyword>
<name>A0A1I2V4S7_9SPHI</name>
<comment type="similarity">
    <text evidence="7">Belongs to the TonB-dependent receptor family.</text>
</comment>
<evidence type="ECO:0000256" key="8">
    <source>
        <dbReference type="SAM" id="SignalP"/>
    </source>
</evidence>
<keyword evidence="3 7" id="KW-1134">Transmembrane beta strand</keyword>
<keyword evidence="8" id="KW-0732">Signal</keyword>
<dbReference type="InterPro" id="IPR012910">
    <property type="entry name" value="Plug_dom"/>
</dbReference>